<dbReference type="RefSeq" id="WP_169325783.1">
    <property type="nucleotide sequence ID" value="NZ_JABCJJ010000034.1"/>
</dbReference>
<sequence length="177" mass="18076">MRGEAPSASRRHRALHDAWWSLAVVIFLGGVACVVIGVAPPPGVVDPVPPLLSGVVFVLIALGLVVFRGAARARQLALWATLVTTGVMIGQTVTGAGQILVADGVVLGALYAGATMVGRELVLYLASASVVVTVGMIGSSAPFLPVACSSWSARSCWSARSPPGTSGRCGGRRRSTT</sequence>
<evidence type="ECO:0000313" key="3">
    <source>
        <dbReference type="Proteomes" id="UP000562124"/>
    </source>
</evidence>
<dbReference type="PROSITE" id="PS51257">
    <property type="entry name" value="PROKAR_LIPOPROTEIN"/>
    <property type="match status" value="1"/>
</dbReference>
<accession>A0A7Y0M056</accession>
<keyword evidence="3" id="KW-1185">Reference proteome</keyword>
<dbReference type="AlphaFoldDB" id="A0A7Y0M056"/>
<reference evidence="2 3" key="1">
    <citation type="submission" date="2020-04" db="EMBL/GenBank/DDBJ databases">
        <title>Sequencing and Assembly of C. fimi.</title>
        <authorList>
            <person name="Ramsey A.R."/>
        </authorList>
    </citation>
    <scope>NUCLEOTIDE SEQUENCE [LARGE SCALE GENOMIC DNA]</scope>
    <source>
        <strain evidence="2 3">SB</strain>
    </source>
</reference>
<name>A0A7Y0M056_CELFI</name>
<feature type="transmembrane region" description="Helical" evidence="1">
    <location>
        <begin position="121"/>
        <end position="144"/>
    </location>
</feature>
<keyword evidence="1" id="KW-0472">Membrane</keyword>
<feature type="transmembrane region" description="Helical" evidence="1">
    <location>
        <begin position="78"/>
        <end position="101"/>
    </location>
</feature>
<comment type="caution">
    <text evidence="2">The sequence shown here is derived from an EMBL/GenBank/DDBJ whole genome shotgun (WGS) entry which is preliminary data.</text>
</comment>
<keyword evidence="1" id="KW-1133">Transmembrane helix</keyword>
<dbReference type="Proteomes" id="UP000562124">
    <property type="component" value="Unassembled WGS sequence"/>
</dbReference>
<feature type="transmembrane region" description="Helical" evidence="1">
    <location>
        <begin position="20"/>
        <end position="39"/>
    </location>
</feature>
<evidence type="ECO:0000256" key="1">
    <source>
        <dbReference type="SAM" id="Phobius"/>
    </source>
</evidence>
<protein>
    <submittedName>
        <fullName evidence="2">Uncharacterized protein</fullName>
    </submittedName>
</protein>
<organism evidence="2 3">
    <name type="scientific">Cellulomonas fimi</name>
    <dbReference type="NCBI Taxonomy" id="1708"/>
    <lineage>
        <taxon>Bacteria</taxon>
        <taxon>Bacillati</taxon>
        <taxon>Actinomycetota</taxon>
        <taxon>Actinomycetes</taxon>
        <taxon>Micrococcales</taxon>
        <taxon>Cellulomonadaceae</taxon>
        <taxon>Cellulomonas</taxon>
    </lineage>
</organism>
<proteinExistence type="predicted"/>
<gene>
    <name evidence="2" type="ORF">HIR71_14515</name>
</gene>
<keyword evidence="1" id="KW-0812">Transmembrane</keyword>
<evidence type="ECO:0000313" key="2">
    <source>
        <dbReference type="EMBL" id="NMR21413.1"/>
    </source>
</evidence>
<feature type="transmembrane region" description="Helical" evidence="1">
    <location>
        <begin position="51"/>
        <end position="71"/>
    </location>
</feature>
<dbReference type="EMBL" id="JABCJJ010000034">
    <property type="protein sequence ID" value="NMR21413.1"/>
    <property type="molecule type" value="Genomic_DNA"/>
</dbReference>